<organism evidence="2 3">
    <name type="scientific">Actibacterium mucosum KCTC 23349</name>
    <dbReference type="NCBI Taxonomy" id="1454373"/>
    <lineage>
        <taxon>Bacteria</taxon>
        <taxon>Pseudomonadati</taxon>
        <taxon>Pseudomonadota</taxon>
        <taxon>Alphaproteobacteria</taxon>
        <taxon>Rhodobacterales</taxon>
        <taxon>Roseobacteraceae</taxon>
        <taxon>Actibacterium</taxon>
    </lineage>
</organism>
<proteinExistence type="predicted"/>
<sequence>MTKTQIVCHRGACRLAPENTIVSGHMAAMLGGNFIELDLRQSRDGELYVLHDLTLERTTNGQGRISDMDAVDLDTLDAGTWFSEEFAGEPLPRFSAFLETLSGVADFYIEVKQADPDAVAQAVLKAGLRDRCFTYSETPQMREAMRNAAPWMKRMVNWRDLQSIEDARAIHDAQIVEFHAPDLTGDRLDAARALGLEVMVFTPLRDEVTFRRALSLNVNYLNIDYPELAYHLRKVLQ</sequence>
<reference evidence="2 3" key="1">
    <citation type="submission" date="2014-03" db="EMBL/GenBank/DDBJ databases">
        <title>Draft Genome Sequence of Actibacterium mucosum KCTC 23349, a Marine Alphaproteobacterium with Complex Ionic Requirements Isolated from Mediterranean Seawater at Malvarrosa Beach, Valencia, Spain.</title>
        <authorList>
            <person name="Arahal D.R."/>
            <person name="Shao Z."/>
            <person name="Lai Q."/>
            <person name="Pujalte M.J."/>
        </authorList>
    </citation>
    <scope>NUCLEOTIDE SEQUENCE [LARGE SCALE GENOMIC DNA]</scope>
    <source>
        <strain evidence="2 3">KCTC 23349</strain>
    </source>
</reference>
<dbReference type="Proteomes" id="UP000026249">
    <property type="component" value="Unassembled WGS sequence"/>
</dbReference>
<dbReference type="CDD" id="cd08566">
    <property type="entry name" value="GDPD_AtGDE_like"/>
    <property type="match status" value="1"/>
</dbReference>
<dbReference type="Pfam" id="PF03009">
    <property type="entry name" value="GDPD"/>
    <property type="match status" value="1"/>
</dbReference>
<dbReference type="InterPro" id="IPR017946">
    <property type="entry name" value="PLC-like_Pdiesterase_TIM-brl"/>
</dbReference>
<protein>
    <recommendedName>
        <fullName evidence="1">GP-PDE domain-containing protein</fullName>
    </recommendedName>
</protein>
<dbReference type="Gene3D" id="3.20.20.190">
    <property type="entry name" value="Phosphatidylinositol (PI) phosphodiesterase"/>
    <property type="match status" value="1"/>
</dbReference>
<name>A0A037ZN29_9RHOB</name>
<dbReference type="PANTHER" id="PTHR46211:SF1">
    <property type="entry name" value="GLYCEROPHOSPHODIESTER PHOSPHODIESTERASE, CYTOPLASMIC"/>
    <property type="match status" value="1"/>
</dbReference>
<dbReference type="PANTHER" id="PTHR46211">
    <property type="entry name" value="GLYCEROPHOSPHORYL DIESTER PHOSPHODIESTERASE"/>
    <property type="match status" value="1"/>
</dbReference>
<evidence type="ECO:0000259" key="1">
    <source>
        <dbReference type="PROSITE" id="PS51704"/>
    </source>
</evidence>
<dbReference type="GO" id="GO:0008081">
    <property type="term" value="F:phosphoric diester hydrolase activity"/>
    <property type="evidence" value="ECO:0007669"/>
    <property type="project" value="InterPro"/>
</dbReference>
<feature type="domain" description="GP-PDE" evidence="1">
    <location>
        <begin position="4"/>
        <end position="233"/>
    </location>
</feature>
<dbReference type="PROSITE" id="PS51704">
    <property type="entry name" value="GP_PDE"/>
    <property type="match status" value="1"/>
</dbReference>
<dbReference type="EMBL" id="JFKE01000003">
    <property type="protein sequence ID" value="KAJ56246.1"/>
    <property type="molecule type" value="Genomic_DNA"/>
</dbReference>
<dbReference type="GO" id="GO:0006629">
    <property type="term" value="P:lipid metabolic process"/>
    <property type="evidence" value="ECO:0007669"/>
    <property type="project" value="InterPro"/>
</dbReference>
<dbReference type="RefSeq" id="WP_035258547.1">
    <property type="nucleotide sequence ID" value="NZ_JFKE01000003.1"/>
</dbReference>
<accession>A0A037ZN29</accession>
<dbReference type="InterPro" id="IPR030395">
    <property type="entry name" value="GP_PDE_dom"/>
</dbReference>
<gene>
    <name evidence="2" type="ORF">ACMU_10870</name>
</gene>
<evidence type="ECO:0000313" key="3">
    <source>
        <dbReference type="Proteomes" id="UP000026249"/>
    </source>
</evidence>
<evidence type="ECO:0000313" key="2">
    <source>
        <dbReference type="EMBL" id="KAJ56246.1"/>
    </source>
</evidence>
<comment type="caution">
    <text evidence="2">The sequence shown here is derived from an EMBL/GenBank/DDBJ whole genome shotgun (WGS) entry which is preliminary data.</text>
</comment>
<dbReference type="STRING" id="1454373.ACMU_10870"/>
<dbReference type="OrthoDB" id="1854250at2"/>
<keyword evidence="3" id="KW-1185">Reference proteome</keyword>
<dbReference type="AlphaFoldDB" id="A0A037ZN29"/>
<dbReference type="SUPFAM" id="SSF51695">
    <property type="entry name" value="PLC-like phosphodiesterases"/>
    <property type="match status" value="1"/>
</dbReference>